<feature type="transmembrane region" description="Helical" evidence="1">
    <location>
        <begin position="203"/>
        <end position="225"/>
    </location>
</feature>
<keyword evidence="1" id="KW-0472">Membrane</keyword>
<dbReference type="EMBL" id="JBHSJJ010000004">
    <property type="protein sequence ID" value="MFC4871784.1"/>
    <property type="molecule type" value="Genomic_DNA"/>
</dbReference>
<keyword evidence="2" id="KW-0575">Peroxidase</keyword>
<keyword evidence="1" id="KW-0812">Transmembrane</keyword>
<evidence type="ECO:0000313" key="3">
    <source>
        <dbReference type="Proteomes" id="UP001595818"/>
    </source>
</evidence>
<sequence>MSSIHKGLTVTVSIDEDRLEAVNALLEGFRKDLADDVATYRQKLPSTFFISWLTLPAQSYAEKEQLPARILLMTSYVGSKRRHIKELASVMGKHLKMVFGHSHEFPHWVEGNKGMEDFLNKKGVFHAFYSGFKFVLPEDVPKEKHLKETVYTYLNEQRSTEGFDQPSPEQIKQKIEAFICDNPDLKWAYKRPHETKRDRLKMLVPLLLFACIMLGSLVCLVLSFFMDVLILKIGAIILPAFLLVMFFLFLWLRINENNPHIPNKPVEDGWIRKIVMREKNPVINEMTVIAPLKKGWIRRIFLAVSLRLISLVGYFTYIPTVHTARWLQIDKGKRLVFIANFDNISEAYAHDFVDSENRSRNLSVIFSHAAGFPPTKWLVKKGYNHRSEYMKGVRAHQKITQFWYAFNTELSVENLKTNRRFREGLFKSMDEDKLREWLLTI</sequence>
<dbReference type="RefSeq" id="WP_377063581.1">
    <property type="nucleotide sequence ID" value="NZ_JBHSJJ010000004.1"/>
</dbReference>
<proteinExistence type="predicted"/>
<evidence type="ECO:0000256" key="1">
    <source>
        <dbReference type="SAM" id="Phobius"/>
    </source>
</evidence>
<organism evidence="2 3">
    <name type="scientific">Negadavirga shengliensis</name>
    <dbReference type="NCBI Taxonomy" id="1389218"/>
    <lineage>
        <taxon>Bacteria</taxon>
        <taxon>Pseudomonadati</taxon>
        <taxon>Bacteroidota</taxon>
        <taxon>Cytophagia</taxon>
        <taxon>Cytophagales</taxon>
        <taxon>Cyclobacteriaceae</taxon>
        <taxon>Negadavirga</taxon>
    </lineage>
</organism>
<evidence type="ECO:0000313" key="2">
    <source>
        <dbReference type="EMBL" id="MFC4871784.1"/>
    </source>
</evidence>
<reference evidence="3" key="1">
    <citation type="journal article" date="2019" name="Int. J. Syst. Evol. Microbiol.">
        <title>The Global Catalogue of Microorganisms (GCM) 10K type strain sequencing project: providing services to taxonomists for standard genome sequencing and annotation.</title>
        <authorList>
            <consortium name="The Broad Institute Genomics Platform"/>
            <consortium name="The Broad Institute Genome Sequencing Center for Infectious Disease"/>
            <person name="Wu L."/>
            <person name="Ma J."/>
        </authorList>
    </citation>
    <scope>NUCLEOTIDE SEQUENCE [LARGE SCALE GENOMIC DNA]</scope>
    <source>
        <strain evidence="3">CGMCC 4.7466</strain>
    </source>
</reference>
<protein>
    <submittedName>
        <fullName evidence="2">Peroxidase</fullName>
    </submittedName>
</protein>
<keyword evidence="3" id="KW-1185">Reference proteome</keyword>
<dbReference type="GO" id="GO:0004601">
    <property type="term" value="F:peroxidase activity"/>
    <property type="evidence" value="ECO:0007669"/>
    <property type="project" value="UniProtKB-KW"/>
</dbReference>
<feature type="transmembrane region" description="Helical" evidence="1">
    <location>
        <begin position="231"/>
        <end position="252"/>
    </location>
</feature>
<gene>
    <name evidence="2" type="ORF">ACFPFU_08815</name>
</gene>
<keyword evidence="2" id="KW-0560">Oxidoreductase</keyword>
<keyword evidence="1" id="KW-1133">Transmembrane helix</keyword>
<comment type="caution">
    <text evidence="2">The sequence shown here is derived from an EMBL/GenBank/DDBJ whole genome shotgun (WGS) entry which is preliminary data.</text>
</comment>
<dbReference type="Proteomes" id="UP001595818">
    <property type="component" value="Unassembled WGS sequence"/>
</dbReference>
<name>A0ABV9SZH2_9BACT</name>
<feature type="transmembrane region" description="Helical" evidence="1">
    <location>
        <begin position="300"/>
        <end position="318"/>
    </location>
</feature>
<accession>A0ABV9SZH2</accession>